<accession>A0A7W8QKL6</accession>
<keyword evidence="1" id="KW-0812">Transmembrane</keyword>
<keyword evidence="1" id="KW-0472">Membrane</keyword>
<dbReference type="EMBL" id="JACHDB010000001">
    <property type="protein sequence ID" value="MBB5431729.1"/>
    <property type="molecule type" value="Genomic_DNA"/>
</dbReference>
<dbReference type="PROSITE" id="PS51257">
    <property type="entry name" value="PROKAR_LIPOPROTEIN"/>
    <property type="match status" value="1"/>
</dbReference>
<evidence type="ECO:0000313" key="3">
    <source>
        <dbReference type="Proteomes" id="UP000572635"/>
    </source>
</evidence>
<dbReference type="AlphaFoldDB" id="A0A7W8QKL6"/>
<organism evidence="2 3">
    <name type="scientific">Nocardiopsis composta</name>
    <dbReference type="NCBI Taxonomy" id="157465"/>
    <lineage>
        <taxon>Bacteria</taxon>
        <taxon>Bacillati</taxon>
        <taxon>Actinomycetota</taxon>
        <taxon>Actinomycetes</taxon>
        <taxon>Streptosporangiales</taxon>
        <taxon>Nocardiopsidaceae</taxon>
        <taxon>Nocardiopsis</taxon>
    </lineage>
</organism>
<comment type="caution">
    <text evidence="2">The sequence shown here is derived from an EMBL/GenBank/DDBJ whole genome shotgun (WGS) entry which is preliminary data.</text>
</comment>
<proteinExistence type="predicted"/>
<protein>
    <submittedName>
        <fullName evidence="2">Uncharacterized protein</fullName>
    </submittedName>
</protein>
<evidence type="ECO:0000313" key="2">
    <source>
        <dbReference type="EMBL" id="MBB5431729.1"/>
    </source>
</evidence>
<feature type="transmembrane region" description="Helical" evidence="1">
    <location>
        <begin position="21"/>
        <end position="40"/>
    </location>
</feature>
<reference evidence="2 3" key="1">
    <citation type="submission" date="2020-08" db="EMBL/GenBank/DDBJ databases">
        <title>Sequencing the genomes of 1000 actinobacteria strains.</title>
        <authorList>
            <person name="Klenk H.-P."/>
        </authorList>
    </citation>
    <scope>NUCLEOTIDE SEQUENCE [LARGE SCALE GENOMIC DNA]</scope>
    <source>
        <strain evidence="2 3">DSM 44551</strain>
    </source>
</reference>
<dbReference type="Proteomes" id="UP000572635">
    <property type="component" value="Unassembled WGS sequence"/>
</dbReference>
<dbReference type="RefSeq" id="WP_184391396.1">
    <property type="nucleotide sequence ID" value="NZ_BAAAJD010000159.1"/>
</dbReference>
<name>A0A7W8QKL6_9ACTN</name>
<keyword evidence="3" id="KW-1185">Reference proteome</keyword>
<gene>
    <name evidence="2" type="ORF">HDA36_001813</name>
</gene>
<keyword evidence="1" id="KW-1133">Transmembrane helix</keyword>
<feature type="transmembrane region" description="Helical" evidence="1">
    <location>
        <begin position="46"/>
        <end position="64"/>
    </location>
</feature>
<sequence length="189" mass="20702">MNARTGVFAVVNRRRVTSQGLWLTAACLVFIVIGVALVLRGGLADTVVGVLTVLLFAGGGLLVAGRRLSRRPLLELDSSGVRLLAPWPRRPSDDIFLPWEEVASVCLCRRAVAYADHTHNLDYLHFLTGDEKCEGERGPVPPPSPWTVRPGVAVRSTWDRSADEVLAEVRRLRPGLPVADRRAAPPRRS</sequence>
<evidence type="ECO:0000256" key="1">
    <source>
        <dbReference type="SAM" id="Phobius"/>
    </source>
</evidence>